<organism evidence="7 8">
    <name type="scientific">Paracraurococcus lichenis</name>
    <dbReference type="NCBI Taxonomy" id="3064888"/>
    <lineage>
        <taxon>Bacteria</taxon>
        <taxon>Pseudomonadati</taxon>
        <taxon>Pseudomonadota</taxon>
        <taxon>Alphaproteobacteria</taxon>
        <taxon>Acetobacterales</taxon>
        <taxon>Roseomonadaceae</taxon>
        <taxon>Paracraurococcus</taxon>
    </lineage>
</organism>
<evidence type="ECO:0000256" key="5">
    <source>
        <dbReference type="HAMAP-Rule" id="MF_00265"/>
    </source>
</evidence>
<evidence type="ECO:0000313" key="7">
    <source>
        <dbReference type="EMBL" id="MDO9710311.1"/>
    </source>
</evidence>
<comment type="similarity">
    <text evidence="5">Belongs to the PINc/VapC protein family.</text>
</comment>
<keyword evidence="8" id="KW-1185">Reference proteome</keyword>
<protein>
    <recommendedName>
        <fullName evidence="5">Ribonuclease VapC</fullName>
        <shortName evidence="5">RNase VapC</shortName>
        <ecNumber evidence="5">3.1.-.-</ecNumber>
    </recommendedName>
    <alternativeName>
        <fullName evidence="5">Toxin VapC</fullName>
    </alternativeName>
</protein>
<sequence>MAEPRLLLDASALLALVFEERGAERVLASLDGAAISAVNLAEVVEVAARRGLDPARAAAWAEELSLPVLGFAAPMAARAGALLAAFRHQGLSLGDAACLGTAAVLGLPAVTADRLWSEIAAGVEVRLIR</sequence>
<comment type="cofactor">
    <cofactor evidence="5">
        <name>Mg(2+)</name>
        <dbReference type="ChEBI" id="CHEBI:18420"/>
    </cofactor>
</comment>
<dbReference type="InterPro" id="IPR002716">
    <property type="entry name" value="PIN_dom"/>
</dbReference>
<keyword evidence="4 5" id="KW-0378">Hydrolase</keyword>
<keyword evidence="2 5" id="KW-0540">Nuclease</keyword>
<comment type="caution">
    <text evidence="7">The sequence shown here is derived from an EMBL/GenBank/DDBJ whole genome shotgun (WGS) entry which is preliminary data.</text>
</comment>
<dbReference type="Proteomes" id="UP001243009">
    <property type="component" value="Unassembled WGS sequence"/>
</dbReference>
<dbReference type="RefSeq" id="WP_305105175.1">
    <property type="nucleotide sequence ID" value="NZ_JAUTWS010000017.1"/>
</dbReference>
<dbReference type="SUPFAM" id="SSF88723">
    <property type="entry name" value="PIN domain-like"/>
    <property type="match status" value="1"/>
</dbReference>
<dbReference type="EMBL" id="JAUTWS010000017">
    <property type="protein sequence ID" value="MDO9710311.1"/>
    <property type="molecule type" value="Genomic_DNA"/>
</dbReference>
<accession>A0ABT9E2D6</accession>
<reference evidence="7 8" key="1">
    <citation type="submission" date="2023-08" db="EMBL/GenBank/DDBJ databases">
        <title>The draft genome sequence of Paracraurococcus sp. LOR1-02.</title>
        <authorList>
            <person name="Kingkaew E."/>
            <person name="Tanasupawat S."/>
        </authorList>
    </citation>
    <scope>NUCLEOTIDE SEQUENCE [LARGE SCALE GENOMIC DNA]</scope>
    <source>
        <strain evidence="7 8">LOR1-02</strain>
    </source>
</reference>
<proteinExistence type="inferred from homology"/>
<keyword evidence="5" id="KW-0800">Toxin</keyword>
<evidence type="ECO:0000256" key="2">
    <source>
        <dbReference type="ARBA" id="ARBA00022722"/>
    </source>
</evidence>
<evidence type="ECO:0000256" key="4">
    <source>
        <dbReference type="ARBA" id="ARBA00022801"/>
    </source>
</evidence>
<evidence type="ECO:0000256" key="3">
    <source>
        <dbReference type="ARBA" id="ARBA00022723"/>
    </source>
</evidence>
<dbReference type="InterPro" id="IPR029060">
    <property type="entry name" value="PIN-like_dom_sf"/>
</dbReference>
<feature type="binding site" evidence="5">
    <location>
        <position position="95"/>
    </location>
    <ligand>
        <name>Mg(2+)</name>
        <dbReference type="ChEBI" id="CHEBI:18420"/>
    </ligand>
</feature>
<dbReference type="InterPro" id="IPR022907">
    <property type="entry name" value="VapC_family"/>
</dbReference>
<evidence type="ECO:0000259" key="6">
    <source>
        <dbReference type="Pfam" id="PF01850"/>
    </source>
</evidence>
<keyword evidence="1 5" id="KW-1277">Toxin-antitoxin system</keyword>
<comment type="function">
    <text evidence="5">Toxic component of a toxin-antitoxin (TA) system. An RNase.</text>
</comment>
<name>A0ABT9E2D6_9PROT</name>
<gene>
    <name evidence="5" type="primary">vapC</name>
    <name evidence="7" type="ORF">Q7A36_18295</name>
</gene>
<dbReference type="Gene3D" id="3.40.50.1010">
    <property type="entry name" value="5'-nuclease"/>
    <property type="match status" value="1"/>
</dbReference>
<keyword evidence="5" id="KW-0460">Magnesium</keyword>
<feature type="domain" description="PIN" evidence="6">
    <location>
        <begin position="7"/>
        <end position="120"/>
    </location>
</feature>
<evidence type="ECO:0000256" key="1">
    <source>
        <dbReference type="ARBA" id="ARBA00022649"/>
    </source>
</evidence>
<evidence type="ECO:0000313" key="8">
    <source>
        <dbReference type="Proteomes" id="UP001243009"/>
    </source>
</evidence>
<dbReference type="Pfam" id="PF01850">
    <property type="entry name" value="PIN"/>
    <property type="match status" value="1"/>
</dbReference>
<feature type="binding site" evidence="5">
    <location>
        <position position="9"/>
    </location>
    <ligand>
        <name>Mg(2+)</name>
        <dbReference type="ChEBI" id="CHEBI:18420"/>
    </ligand>
</feature>
<keyword evidence="3 5" id="KW-0479">Metal-binding</keyword>
<dbReference type="HAMAP" id="MF_00265">
    <property type="entry name" value="VapC_Nob1"/>
    <property type="match status" value="1"/>
</dbReference>
<dbReference type="EC" id="3.1.-.-" evidence="5"/>